<dbReference type="AlphaFoldDB" id="A0A6I6GVE6"/>
<reference evidence="1" key="1">
    <citation type="submission" date="2019-12" db="EMBL/GenBank/DDBJ databases">
        <title>Hybrid Genome Assemblies of two High G+C Isolates from Undergraduate Microbiology Courses.</title>
        <authorList>
            <person name="Ne Ville C.J."/>
            <person name="Enright D."/>
            <person name="Hernandez I."/>
            <person name="Dodsworth J."/>
            <person name="Orwin P.M."/>
        </authorList>
    </citation>
    <scope>NUCLEOTIDE SEQUENCE [LARGE SCALE GENOMIC DNA]</scope>
    <source>
        <strain evidence="1">Neo</strain>
    </source>
</reference>
<dbReference type="EMBL" id="CP046621">
    <property type="protein sequence ID" value="QGW78522.1"/>
    <property type="molecule type" value="Genomic_DNA"/>
</dbReference>
<evidence type="ECO:0000313" key="2">
    <source>
        <dbReference type="Proteomes" id="UP000426235"/>
    </source>
</evidence>
<organism evidence="1 2">
    <name type="scientific">Pseudomonas alkylphenolica</name>
    <dbReference type="NCBI Taxonomy" id="237609"/>
    <lineage>
        <taxon>Bacteria</taxon>
        <taxon>Pseudomonadati</taxon>
        <taxon>Pseudomonadota</taxon>
        <taxon>Gammaproteobacteria</taxon>
        <taxon>Pseudomonadales</taxon>
        <taxon>Pseudomonadaceae</taxon>
        <taxon>Pseudomonas</taxon>
    </lineage>
</organism>
<keyword evidence="2" id="KW-1185">Reference proteome</keyword>
<gene>
    <name evidence="1" type="ORF">GPJ81_18150</name>
</gene>
<name>A0A6I6GVE6_9PSED</name>
<dbReference type="Proteomes" id="UP000426235">
    <property type="component" value="Chromosome"/>
</dbReference>
<evidence type="ECO:0000313" key="1">
    <source>
        <dbReference type="EMBL" id="QGW78522.1"/>
    </source>
</evidence>
<dbReference type="RefSeq" id="WP_157193385.1">
    <property type="nucleotide sequence ID" value="NZ_CP046621.1"/>
</dbReference>
<accession>A0A6I6GVE6</accession>
<sequence>MQELLRYGVDPEVLLKRVKHLDMGALVAREWGKFKCRVLEKDEVERRALLCSTIAHFSERLSLTVMDEGVSLDIARVAEVSEHLYSASGYSIWFAPAGFDYGIQLFQRDGERLGNPQQVSITAQSPLLVEGEASVVDVCPCATSGHLVFSLNLPVPLSDIHVYDRATLARIAWFPADAQVPRFLLLLEALEKIQDCNLERVAADLIYHHHPAVRWQAFLALMRCTPEKQDHYCELLESLQDPGLRALLSSYLAGQTS</sequence>
<proteinExistence type="predicted"/>
<protein>
    <submittedName>
        <fullName evidence="1">Uncharacterized protein</fullName>
    </submittedName>
</protein>